<proteinExistence type="predicted"/>
<protein>
    <submittedName>
        <fullName evidence="2">Uncharacterized protein</fullName>
    </submittedName>
</protein>
<feature type="compositionally biased region" description="Low complexity" evidence="1">
    <location>
        <begin position="51"/>
        <end position="78"/>
    </location>
</feature>
<dbReference type="AlphaFoldDB" id="A0A6A5YBH8"/>
<accession>A0A6A5YBH8</accession>
<dbReference type="EMBL" id="ML978715">
    <property type="protein sequence ID" value="KAF2088853.1"/>
    <property type="molecule type" value="Genomic_DNA"/>
</dbReference>
<evidence type="ECO:0000313" key="3">
    <source>
        <dbReference type="Proteomes" id="UP000799776"/>
    </source>
</evidence>
<keyword evidence="3" id="KW-1185">Reference proteome</keyword>
<feature type="region of interest" description="Disordered" evidence="1">
    <location>
        <begin position="1"/>
        <end position="89"/>
    </location>
</feature>
<sequence length="195" mass="20240">MSAPDPDGDSTMQSSPASSDSASDDLFPEADVPAPNTDPAAAIIPNAPSTPAAQASSLSELSPPSSQGAPSQANASQPRDASINANGKRIHSTALAGGVPYALGSHSYGGSVGNVSPLQHHALSSAAEGSRRGGDVAGYTWDKESETPGYAWLNKKAMDEWAKAEEMIIEKDRMVRAKYGDPFDWVDREKKGISG</sequence>
<dbReference type="OrthoDB" id="5377039at2759"/>
<gene>
    <name evidence="2" type="ORF">K490DRAFT_55477</name>
</gene>
<name>A0A6A5YBH8_9PEZI</name>
<reference evidence="2" key="1">
    <citation type="journal article" date="2020" name="Stud. Mycol.">
        <title>101 Dothideomycetes genomes: a test case for predicting lifestyles and emergence of pathogens.</title>
        <authorList>
            <person name="Haridas S."/>
            <person name="Albert R."/>
            <person name="Binder M."/>
            <person name="Bloem J."/>
            <person name="Labutti K."/>
            <person name="Salamov A."/>
            <person name="Andreopoulos B."/>
            <person name="Baker S."/>
            <person name="Barry K."/>
            <person name="Bills G."/>
            <person name="Bluhm B."/>
            <person name="Cannon C."/>
            <person name="Castanera R."/>
            <person name="Culley D."/>
            <person name="Daum C."/>
            <person name="Ezra D."/>
            <person name="Gonzalez J."/>
            <person name="Henrissat B."/>
            <person name="Kuo A."/>
            <person name="Liang C."/>
            <person name="Lipzen A."/>
            <person name="Lutzoni F."/>
            <person name="Magnuson J."/>
            <person name="Mondo S."/>
            <person name="Nolan M."/>
            <person name="Ohm R."/>
            <person name="Pangilinan J."/>
            <person name="Park H.-J."/>
            <person name="Ramirez L."/>
            <person name="Alfaro M."/>
            <person name="Sun H."/>
            <person name="Tritt A."/>
            <person name="Yoshinaga Y."/>
            <person name="Zwiers L.-H."/>
            <person name="Turgeon B."/>
            <person name="Goodwin S."/>
            <person name="Spatafora J."/>
            <person name="Crous P."/>
            <person name="Grigoriev I."/>
        </authorList>
    </citation>
    <scope>NUCLEOTIDE SEQUENCE</scope>
    <source>
        <strain evidence="2">CBS 121410</strain>
    </source>
</reference>
<organism evidence="2 3">
    <name type="scientific">Saccharata proteae CBS 121410</name>
    <dbReference type="NCBI Taxonomy" id="1314787"/>
    <lineage>
        <taxon>Eukaryota</taxon>
        <taxon>Fungi</taxon>
        <taxon>Dikarya</taxon>
        <taxon>Ascomycota</taxon>
        <taxon>Pezizomycotina</taxon>
        <taxon>Dothideomycetes</taxon>
        <taxon>Dothideomycetes incertae sedis</taxon>
        <taxon>Botryosphaeriales</taxon>
        <taxon>Saccharataceae</taxon>
        <taxon>Saccharata</taxon>
    </lineage>
</organism>
<evidence type="ECO:0000256" key="1">
    <source>
        <dbReference type="SAM" id="MobiDB-lite"/>
    </source>
</evidence>
<dbReference type="Proteomes" id="UP000799776">
    <property type="component" value="Unassembled WGS sequence"/>
</dbReference>
<evidence type="ECO:0000313" key="2">
    <source>
        <dbReference type="EMBL" id="KAF2088853.1"/>
    </source>
</evidence>